<proteinExistence type="predicted"/>
<accession>A0A3B0C1C7</accession>
<gene>
    <name evidence="1" type="ORF">D7Z94_19515</name>
</gene>
<comment type="caution">
    <text evidence="1">The sequence shown here is derived from an EMBL/GenBank/DDBJ whole genome shotgun (WGS) entry which is preliminary data.</text>
</comment>
<sequence length="382" mass="42360">MKEILYILALLSTTGLAAQTALYNSGNIRIHEEGQLGFHTDLINDSTFDENLGLAGFYGVVPLTVSGAFIPLFFDVELANDNGVLLQVGLDNANNTNFISGDFLTPRNQSDVTYNFLPDAFYVGEGNFSKVNGYAEVISQQNFTFPIGDNQQLRPLILNSEGVNPSAKCAYFLEDPNNPTSFNEGFDTENRPRDMGAISTVEFWRLVGNVSSTISISWNERSNMGALTDDISTIIPVGWNKSTGRWERLGEGGAVGDLDQGFVVSAPFIPDNYEILTFGALGEPTDILDLDNYLITPNGDGLNDFLTIPELDQSPNNILRIYDRNGLKVFEKRNYVNEFNGFSNVDNMVITREKGLPIGIYFYIVSMEDLNLDFQGFLYLSR</sequence>
<organism evidence="1 2">
    <name type="scientific">Ulvibacterium marinum</name>
    <dbReference type="NCBI Taxonomy" id="2419782"/>
    <lineage>
        <taxon>Bacteria</taxon>
        <taxon>Pseudomonadati</taxon>
        <taxon>Bacteroidota</taxon>
        <taxon>Flavobacteriia</taxon>
        <taxon>Flavobacteriales</taxon>
        <taxon>Flavobacteriaceae</taxon>
        <taxon>Ulvibacterium</taxon>
    </lineage>
</organism>
<reference evidence="1 2" key="1">
    <citation type="submission" date="2018-10" db="EMBL/GenBank/DDBJ databases">
        <title>Ulvibacterium marinum gen. nov., sp. nov., a novel marine bacterium of the family Flavobacteriaceae, isolated from a culture of the green alga Ulva prolifera.</title>
        <authorList>
            <person name="Zhang Z."/>
        </authorList>
    </citation>
    <scope>NUCLEOTIDE SEQUENCE [LARGE SCALE GENOMIC DNA]</scope>
    <source>
        <strain evidence="1 2">CCMM003</strain>
    </source>
</reference>
<dbReference type="RefSeq" id="WP_120713315.1">
    <property type="nucleotide sequence ID" value="NZ_RBCJ01000004.1"/>
</dbReference>
<dbReference type="Pfam" id="PF13585">
    <property type="entry name" value="CHU_C"/>
    <property type="match status" value="1"/>
</dbReference>
<name>A0A3B0C1C7_9FLAO</name>
<evidence type="ECO:0000313" key="2">
    <source>
        <dbReference type="Proteomes" id="UP000276603"/>
    </source>
</evidence>
<dbReference type="EMBL" id="RBCJ01000004">
    <property type="protein sequence ID" value="RKN78408.1"/>
    <property type="molecule type" value="Genomic_DNA"/>
</dbReference>
<dbReference type="AlphaFoldDB" id="A0A3B0C1C7"/>
<protein>
    <submittedName>
        <fullName evidence="1">Gliding motility-associated C-terminal domain-containing protein</fullName>
    </submittedName>
</protein>
<dbReference type="OrthoDB" id="1489185at2"/>
<dbReference type="Proteomes" id="UP000276603">
    <property type="component" value="Unassembled WGS sequence"/>
</dbReference>
<keyword evidence="2" id="KW-1185">Reference proteome</keyword>
<evidence type="ECO:0000313" key="1">
    <source>
        <dbReference type="EMBL" id="RKN78408.1"/>
    </source>
</evidence>